<feature type="compositionally biased region" description="Basic and acidic residues" evidence="1">
    <location>
        <begin position="89"/>
        <end position="100"/>
    </location>
</feature>
<evidence type="ECO:0000313" key="3">
    <source>
        <dbReference type="Proteomes" id="UP000799767"/>
    </source>
</evidence>
<organism evidence="2 3">
    <name type="scientific">Neohortaea acidophila</name>
    <dbReference type="NCBI Taxonomy" id="245834"/>
    <lineage>
        <taxon>Eukaryota</taxon>
        <taxon>Fungi</taxon>
        <taxon>Dikarya</taxon>
        <taxon>Ascomycota</taxon>
        <taxon>Pezizomycotina</taxon>
        <taxon>Dothideomycetes</taxon>
        <taxon>Dothideomycetidae</taxon>
        <taxon>Mycosphaerellales</taxon>
        <taxon>Teratosphaeriaceae</taxon>
        <taxon>Neohortaea</taxon>
    </lineage>
</organism>
<evidence type="ECO:0000313" key="2">
    <source>
        <dbReference type="EMBL" id="KAF2487980.1"/>
    </source>
</evidence>
<dbReference type="Proteomes" id="UP000799767">
    <property type="component" value="Unassembled WGS sequence"/>
</dbReference>
<dbReference type="InterPro" id="IPR021641">
    <property type="entry name" value="DUF3245"/>
</dbReference>
<sequence>MERDVTAADVTLNRYNVALARSKKVLESWLPNESGTVPPYDSEGEEDFTAEPEDAGIGSEVTFHAGDLPGSTRLRKSNHQLLEQLLGKKAAEAHQKKTQDSGKSFSAGKHVAAKPLVSRQKASQGVSRRGDDDDEEGGRSAAFQSRKPAPPKPAQVSDSREHHTTEAEDQDGMSYDEDSKQRTKRSPDRPTPTKRKNTYLDELLAQKAKKSKKNRSREQSTA</sequence>
<gene>
    <name evidence="2" type="ORF">BDY17DRAFT_320489</name>
</gene>
<reference evidence="2" key="1">
    <citation type="journal article" date="2020" name="Stud. Mycol.">
        <title>101 Dothideomycetes genomes: a test case for predicting lifestyles and emergence of pathogens.</title>
        <authorList>
            <person name="Haridas S."/>
            <person name="Albert R."/>
            <person name="Binder M."/>
            <person name="Bloem J."/>
            <person name="Labutti K."/>
            <person name="Salamov A."/>
            <person name="Andreopoulos B."/>
            <person name="Baker S."/>
            <person name="Barry K."/>
            <person name="Bills G."/>
            <person name="Bluhm B."/>
            <person name="Cannon C."/>
            <person name="Castanera R."/>
            <person name="Culley D."/>
            <person name="Daum C."/>
            <person name="Ezra D."/>
            <person name="Gonzalez J."/>
            <person name="Henrissat B."/>
            <person name="Kuo A."/>
            <person name="Liang C."/>
            <person name="Lipzen A."/>
            <person name="Lutzoni F."/>
            <person name="Magnuson J."/>
            <person name="Mondo S."/>
            <person name="Nolan M."/>
            <person name="Ohm R."/>
            <person name="Pangilinan J."/>
            <person name="Park H.-J."/>
            <person name="Ramirez L."/>
            <person name="Alfaro M."/>
            <person name="Sun H."/>
            <person name="Tritt A."/>
            <person name="Yoshinaga Y."/>
            <person name="Zwiers L.-H."/>
            <person name="Turgeon B."/>
            <person name="Goodwin S."/>
            <person name="Spatafora J."/>
            <person name="Crous P."/>
            <person name="Grigoriev I."/>
        </authorList>
    </citation>
    <scope>NUCLEOTIDE SEQUENCE</scope>
    <source>
        <strain evidence="2">CBS 113389</strain>
    </source>
</reference>
<dbReference type="EMBL" id="MU001631">
    <property type="protein sequence ID" value="KAF2487980.1"/>
    <property type="molecule type" value="Genomic_DNA"/>
</dbReference>
<dbReference type="GeneID" id="54477470"/>
<feature type="region of interest" description="Disordered" evidence="1">
    <location>
        <begin position="31"/>
        <end position="57"/>
    </location>
</feature>
<proteinExistence type="predicted"/>
<dbReference type="OrthoDB" id="3438340at2759"/>
<dbReference type="Pfam" id="PF11595">
    <property type="entry name" value="DUF3245"/>
    <property type="match status" value="1"/>
</dbReference>
<dbReference type="AlphaFoldDB" id="A0A6A6Q6H0"/>
<feature type="region of interest" description="Disordered" evidence="1">
    <location>
        <begin position="85"/>
        <end position="222"/>
    </location>
</feature>
<evidence type="ECO:0000256" key="1">
    <source>
        <dbReference type="SAM" id="MobiDB-lite"/>
    </source>
</evidence>
<protein>
    <submittedName>
        <fullName evidence="2">Uncharacterized protein</fullName>
    </submittedName>
</protein>
<feature type="compositionally biased region" description="Basic and acidic residues" evidence="1">
    <location>
        <begin position="177"/>
        <end position="188"/>
    </location>
</feature>
<accession>A0A6A6Q6H0</accession>
<name>A0A6A6Q6H0_9PEZI</name>
<feature type="compositionally biased region" description="Acidic residues" evidence="1">
    <location>
        <begin position="167"/>
        <end position="176"/>
    </location>
</feature>
<dbReference type="RefSeq" id="XP_033594549.1">
    <property type="nucleotide sequence ID" value="XM_033736468.1"/>
</dbReference>
<feature type="compositionally biased region" description="Acidic residues" evidence="1">
    <location>
        <begin position="42"/>
        <end position="54"/>
    </location>
</feature>
<keyword evidence="3" id="KW-1185">Reference proteome</keyword>